<accession>A0A1I7YVG8</accession>
<evidence type="ECO:0000313" key="5">
    <source>
        <dbReference type="Proteomes" id="UP000095287"/>
    </source>
</evidence>
<evidence type="ECO:0000256" key="4">
    <source>
        <dbReference type="SAM" id="MobiDB-lite"/>
    </source>
</evidence>
<dbReference type="SUPFAM" id="SSF50405">
    <property type="entry name" value="Actin-crosslinking proteins"/>
    <property type="match status" value="1"/>
</dbReference>
<feature type="compositionally biased region" description="Basic and acidic residues" evidence="4">
    <location>
        <begin position="33"/>
        <end position="44"/>
    </location>
</feature>
<dbReference type="GO" id="GO:0005730">
    <property type="term" value="C:nucleolus"/>
    <property type="evidence" value="ECO:0007669"/>
    <property type="project" value="UniProtKB-SubCell"/>
</dbReference>
<dbReference type="InterPro" id="IPR010414">
    <property type="entry name" value="FRG1"/>
</dbReference>
<feature type="region of interest" description="Disordered" evidence="4">
    <location>
        <begin position="20"/>
        <end position="44"/>
    </location>
</feature>
<dbReference type="GO" id="GO:0055120">
    <property type="term" value="C:striated muscle dense body"/>
    <property type="evidence" value="ECO:0007669"/>
    <property type="project" value="TreeGrafter"/>
</dbReference>
<evidence type="ECO:0000256" key="1">
    <source>
        <dbReference type="ARBA" id="ARBA00004604"/>
    </source>
</evidence>
<keyword evidence="3" id="KW-0539">Nucleus</keyword>
<keyword evidence="5" id="KW-1185">Reference proteome</keyword>
<sequence>MSDYDRVRVGALKLKGNKSLFKSDKSKKKKKAQKDEEAKADPDKVANAGWWRVQDELQLKGGVNIAFEYGDFSRCYIAAMDNGKFTLGPPHPEGEGPNPEEVFTLIKTPDDPKISLRTGYGKYIGVDAQGKLNGVAEAIGTRERFQIVFQDGKSAIQSASSNMFICMRPSDDGLITVTSKTAKDNEMINVRTDSEMAGPVDWRSEEDKKGARDCETAYVKMYQHSKVGLKGRHISIDVNDRSSVRKAQEEGNLHELLLDRRAKTKSDKYC</sequence>
<dbReference type="PANTHER" id="PTHR12928">
    <property type="entry name" value="FRG1 PROTEIN"/>
    <property type="match status" value="1"/>
</dbReference>
<dbReference type="PANTHER" id="PTHR12928:SF0">
    <property type="entry name" value="FSHD REGION GENE 1"/>
    <property type="match status" value="1"/>
</dbReference>
<name>A0A1I7YVG8_9BILA</name>
<comment type="similarity">
    <text evidence="2">Belongs to the FRG1 family.</text>
</comment>
<dbReference type="InterPro" id="IPR008999">
    <property type="entry name" value="Actin-crosslinking"/>
</dbReference>
<proteinExistence type="inferred from homology"/>
<dbReference type="WBParaSite" id="L893_g19921.t1">
    <property type="protein sequence ID" value="L893_g19921.t1"/>
    <property type="gene ID" value="L893_g19921"/>
</dbReference>
<evidence type="ECO:0000256" key="2">
    <source>
        <dbReference type="ARBA" id="ARBA00010878"/>
    </source>
</evidence>
<dbReference type="Gene3D" id="2.80.10.50">
    <property type="match status" value="1"/>
</dbReference>
<organism evidence="5 6">
    <name type="scientific">Steinernema glaseri</name>
    <dbReference type="NCBI Taxonomy" id="37863"/>
    <lineage>
        <taxon>Eukaryota</taxon>
        <taxon>Metazoa</taxon>
        <taxon>Ecdysozoa</taxon>
        <taxon>Nematoda</taxon>
        <taxon>Chromadorea</taxon>
        <taxon>Rhabditida</taxon>
        <taxon>Tylenchina</taxon>
        <taxon>Panagrolaimomorpha</taxon>
        <taxon>Strongyloidoidea</taxon>
        <taxon>Steinernematidae</taxon>
        <taxon>Steinernema</taxon>
    </lineage>
</organism>
<evidence type="ECO:0000313" key="6">
    <source>
        <dbReference type="WBParaSite" id="L893_g19921.t1"/>
    </source>
</evidence>
<dbReference type="GO" id="GO:0071013">
    <property type="term" value="C:catalytic step 2 spliceosome"/>
    <property type="evidence" value="ECO:0007669"/>
    <property type="project" value="TreeGrafter"/>
</dbReference>
<reference evidence="6" key="1">
    <citation type="submission" date="2016-11" db="UniProtKB">
        <authorList>
            <consortium name="WormBaseParasite"/>
        </authorList>
    </citation>
    <scope>IDENTIFICATION</scope>
</reference>
<evidence type="ECO:0000256" key="3">
    <source>
        <dbReference type="ARBA" id="ARBA00023242"/>
    </source>
</evidence>
<dbReference type="GO" id="GO:0051015">
    <property type="term" value="F:actin filament binding"/>
    <property type="evidence" value="ECO:0007669"/>
    <property type="project" value="TreeGrafter"/>
</dbReference>
<dbReference type="AlphaFoldDB" id="A0A1I7YVG8"/>
<dbReference type="Proteomes" id="UP000095287">
    <property type="component" value="Unplaced"/>
</dbReference>
<dbReference type="CDD" id="cd23338">
    <property type="entry name" value="beta-trefoil_FSCN_FRG1"/>
    <property type="match status" value="1"/>
</dbReference>
<protein>
    <submittedName>
        <fullName evidence="6">FRG1-like family-domain-containing protein</fullName>
    </submittedName>
</protein>
<dbReference type="Pfam" id="PF06229">
    <property type="entry name" value="FRG1"/>
    <property type="match status" value="1"/>
</dbReference>
<comment type="subcellular location">
    <subcellularLocation>
        <location evidence="1">Nucleus</location>
        <location evidence="1">Nucleolus</location>
    </subcellularLocation>
</comment>